<evidence type="ECO:0000313" key="1">
    <source>
        <dbReference type="EMBL" id="KAL0631828.1"/>
    </source>
</evidence>
<proteinExistence type="predicted"/>
<organism evidence="1 2">
    <name type="scientific">Discina gigas</name>
    <dbReference type="NCBI Taxonomy" id="1032678"/>
    <lineage>
        <taxon>Eukaryota</taxon>
        <taxon>Fungi</taxon>
        <taxon>Dikarya</taxon>
        <taxon>Ascomycota</taxon>
        <taxon>Pezizomycotina</taxon>
        <taxon>Pezizomycetes</taxon>
        <taxon>Pezizales</taxon>
        <taxon>Discinaceae</taxon>
        <taxon>Discina</taxon>
    </lineage>
</organism>
<gene>
    <name evidence="1" type="ORF">Q9L58_009290</name>
</gene>
<dbReference type="Proteomes" id="UP001447188">
    <property type="component" value="Unassembled WGS sequence"/>
</dbReference>
<protein>
    <submittedName>
        <fullName evidence="1">Uncharacterized protein</fullName>
    </submittedName>
</protein>
<dbReference type="EMBL" id="JBBBZM010000206">
    <property type="protein sequence ID" value="KAL0631828.1"/>
    <property type="molecule type" value="Genomic_DNA"/>
</dbReference>
<sequence>MFPAIAATFHRITGNTQIKLIIPSHGMPFVIPFSKIPDLTSLIDKILTDIEKKDPTPSADRKLKLPDGSVLDPPRPGDWVLADTHNATIIHNAFIGELVRMGYTYMVLPMRVSSLSPASLKAAIKAVENYRPEVETSPPSYS</sequence>
<reference evidence="1 2" key="1">
    <citation type="submission" date="2024-02" db="EMBL/GenBank/DDBJ databases">
        <title>Discinaceae phylogenomics.</title>
        <authorList>
            <person name="Dirks A.C."/>
            <person name="James T.Y."/>
        </authorList>
    </citation>
    <scope>NUCLEOTIDE SEQUENCE [LARGE SCALE GENOMIC DNA]</scope>
    <source>
        <strain evidence="1 2">ACD0624</strain>
    </source>
</reference>
<name>A0ABR3G791_9PEZI</name>
<comment type="caution">
    <text evidence="1">The sequence shown here is derived from an EMBL/GenBank/DDBJ whole genome shotgun (WGS) entry which is preliminary data.</text>
</comment>
<keyword evidence="2" id="KW-1185">Reference proteome</keyword>
<evidence type="ECO:0000313" key="2">
    <source>
        <dbReference type="Proteomes" id="UP001447188"/>
    </source>
</evidence>
<accession>A0ABR3G791</accession>